<dbReference type="AlphaFoldDB" id="A0AAN8A8B9"/>
<reference evidence="3" key="1">
    <citation type="submission" date="2023-07" db="EMBL/GenBank/DDBJ databases">
        <title>A draft genome of Kazachstania heterogenica Y-27499.</title>
        <authorList>
            <person name="Donic C."/>
            <person name="Kralova J.S."/>
            <person name="Fidel L."/>
            <person name="Ben-Dor S."/>
            <person name="Jung S."/>
        </authorList>
    </citation>
    <scope>NUCLEOTIDE SEQUENCE [LARGE SCALE GENOMIC DNA]</scope>
    <source>
        <strain evidence="3">Y27499</strain>
    </source>
</reference>
<evidence type="ECO:0000259" key="1">
    <source>
        <dbReference type="Pfam" id="PF26147"/>
    </source>
</evidence>
<evidence type="ECO:0000313" key="3">
    <source>
        <dbReference type="Proteomes" id="UP001306508"/>
    </source>
</evidence>
<dbReference type="Pfam" id="PF26147">
    <property type="entry name" value="AB_HYDROLASE_YMC0-YMC35"/>
    <property type="match status" value="1"/>
</dbReference>
<proteinExistence type="predicted"/>
<keyword evidence="3" id="KW-1185">Reference proteome</keyword>
<dbReference type="InterPro" id="IPR058933">
    <property type="entry name" value="YMC020W-like_ab_hydrolase"/>
</dbReference>
<comment type="caution">
    <text evidence="2">The sequence shown here is derived from an EMBL/GenBank/DDBJ whole genome shotgun (WGS) entry which is preliminary data.</text>
</comment>
<dbReference type="PANTHER" id="PTHR47349">
    <property type="entry name" value="CHROMOSOME 8, WHOLE GENOME SHOTGUN SEQUENCE"/>
    <property type="match status" value="1"/>
</dbReference>
<dbReference type="Proteomes" id="UP001306508">
    <property type="component" value="Unassembled WGS sequence"/>
</dbReference>
<accession>A0AAN8A8B9</accession>
<feature type="domain" description="YMC020W-like alpha/beta hydrolase" evidence="1">
    <location>
        <begin position="88"/>
        <end position="438"/>
    </location>
</feature>
<dbReference type="EMBL" id="JAWIZZ010000047">
    <property type="protein sequence ID" value="KAK5779175.1"/>
    <property type="molecule type" value="Genomic_DNA"/>
</dbReference>
<dbReference type="PANTHER" id="PTHR47349:SF1">
    <property type="entry name" value="AER328WP"/>
    <property type="match status" value="1"/>
</dbReference>
<gene>
    <name evidence="2" type="ORF">RI543_003061</name>
</gene>
<protein>
    <recommendedName>
        <fullName evidence="1">YMC020W-like alpha/beta hydrolase domain-containing protein</fullName>
    </recommendedName>
</protein>
<name>A0AAN8A8B9_9SACH</name>
<organism evidence="2 3">
    <name type="scientific">Arxiozyma heterogenica</name>
    <dbReference type="NCBI Taxonomy" id="278026"/>
    <lineage>
        <taxon>Eukaryota</taxon>
        <taxon>Fungi</taxon>
        <taxon>Dikarya</taxon>
        <taxon>Ascomycota</taxon>
        <taxon>Saccharomycotina</taxon>
        <taxon>Saccharomycetes</taxon>
        <taxon>Saccharomycetales</taxon>
        <taxon>Saccharomycetaceae</taxon>
        <taxon>Arxiozyma</taxon>
    </lineage>
</organism>
<dbReference type="InterPro" id="IPR058934">
    <property type="entry name" value="YMC020W-like"/>
</dbReference>
<sequence length="480" mass="54747">MVENQNDPFDKNTKIIPNTFIPYDSDLNVSHTNRLSKNTGSTIDVPMNQPPNIVIPDFECLPSKTLWSSIKQMFGNNSNPQKHIYRTTSNETLLDLSNGRKRPIRILLVGVHGFFPTKMLRTFIGEPTGTSDRFIKEAEKVVVDYFNEKKKFDIQINKISLEKEGEIFERVDFFFEVMKQWAHQINESDFIYFVTHSQGCPVTIILLAKLFDAGILRLNSTKFFNDIETGPNITPNKKIVSILGMAGINNGPFYGRDQTLLVKAYTTIAKDAMMELFEFQKPDSIQSKKLIQSLKTLVANNVKLTFIASINDQLVPLYSSFCIFLKHPNIFRATFIDRASLTPNFITGIVNIAGTLLNLGYDDHNIIKEISPSLAGTLTGGGHSTIYNEYQVYLLGLKFALETTDTYEDVPAKYIPYKADDLKTNPYRLPWTMRGLLHQARKSLGDESVQSLYKEYQDWRPKTAVLKDIKYRLNGLKYQL</sequence>
<evidence type="ECO:0000313" key="2">
    <source>
        <dbReference type="EMBL" id="KAK5779175.1"/>
    </source>
</evidence>